<dbReference type="Proteomes" id="UP000191522">
    <property type="component" value="Unassembled WGS sequence"/>
</dbReference>
<protein>
    <recommendedName>
        <fullName evidence="4">Actin-like protein arp6</fullName>
    </recommendedName>
</protein>
<evidence type="ECO:0008006" key="4">
    <source>
        <dbReference type="Google" id="ProtNLM"/>
    </source>
</evidence>
<dbReference type="OrthoDB" id="6220758at2759"/>
<dbReference type="AlphaFoldDB" id="A0A1V6NV31"/>
<dbReference type="Gene3D" id="3.90.640.10">
    <property type="entry name" value="Actin, Chain A, domain 4"/>
    <property type="match status" value="1"/>
</dbReference>
<evidence type="ECO:0000313" key="2">
    <source>
        <dbReference type="EMBL" id="OQD68561.1"/>
    </source>
</evidence>
<dbReference type="PANTHER" id="PTHR11937">
    <property type="entry name" value="ACTIN"/>
    <property type="match status" value="1"/>
</dbReference>
<dbReference type="EMBL" id="MDYL01000034">
    <property type="protein sequence ID" value="OQD68561.1"/>
    <property type="molecule type" value="Genomic_DNA"/>
</dbReference>
<dbReference type="InterPro" id="IPR004000">
    <property type="entry name" value="Actin"/>
</dbReference>
<dbReference type="FunFam" id="3.30.420.40:FF:000058">
    <property type="entry name" value="Putative actin-related protein 5"/>
    <property type="match status" value="1"/>
</dbReference>
<sequence length="463" mass="51076">MGTTKTKTPAKAAAASPSLSRNLPKKTFILDNGAYTMKAGYAPDLSEEDVLSACTSIPNALVKTRDNRIVVGPQLATQVTDWNEAAFRRPVEKGYIVNWEAEREIWEQSFFDDKATARNKHLRIAAPEETTLVLTESPNTLPVLQRNTDEMVMEEWGFGGYARCLGPTLNAWNEIHTLFGDTLTGNSNVQPADCLLVVDSGYSHTTVTPVYKGQALQRAVRRLDIGGKHLTNYLKEIVSMRQYNMVDETYIMNEVKEAVCFVSNDFTGDMERTWKANRKRQIEEGVVVDFVLPDPNAGKKGFIRPHDPLLHAKKKKGALSGLSAEVLSEDVLVLGNERFTVPELLFNPGDIGMKQAGIPDMILQSLSVLPAGLHAALLANVLVVGGNAAIPGFMERLETELRQIASADCVVRVRRATDPVRSTWLGGARLANNREELGRVAITRQEYQEHGSGWAGRRFAGTI</sequence>
<evidence type="ECO:0000256" key="1">
    <source>
        <dbReference type="RuleBase" id="RU000487"/>
    </source>
</evidence>
<comment type="similarity">
    <text evidence="1">Belongs to the actin family.</text>
</comment>
<dbReference type="SUPFAM" id="SSF53067">
    <property type="entry name" value="Actin-like ATPase domain"/>
    <property type="match status" value="2"/>
</dbReference>
<dbReference type="Gene3D" id="2.30.36.70">
    <property type="entry name" value="Actin, Chain A, domain 2"/>
    <property type="match status" value="1"/>
</dbReference>
<dbReference type="STRING" id="69771.A0A1V6NV31"/>
<comment type="caution">
    <text evidence="2">The sequence shown here is derived from an EMBL/GenBank/DDBJ whole genome shotgun (WGS) entry which is preliminary data.</text>
</comment>
<evidence type="ECO:0000313" key="3">
    <source>
        <dbReference type="Proteomes" id="UP000191522"/>
    </source>
</evidence>
<organism evidence="2 3">
    <name type="scientific">Penicillium decumbens</name>
    <dbReference type="NCBI Taxonomy" id="69771"/>
    <lineage>
        <taxon>Eukaryota</taxon>
        <taxon>Fungi</taxon>
        <taxon>Dikarya</taxon>
        <taxon>Ascomycota</taxon>
        <taxon>Pezizomycotina</taxon>
        <taxon>Eurotiomycetes</taxon>
        <taxon>Eurotiomycetidae</taxon>
        <taxon>Eurotiales</taxon>
        <taxon>Aspergillaceae</taxon>
        <taxon>Penicillium</taxon>
    </lineage>
</organism>
<dbReference type="SMART" id="SM00268">
    <property type="entry name" value="ACTIN"/>
    <property type="match status" value="1"/>
</dbReference>
<keyword evidence="3" id="KW-1185">Reference proteome</keyword>
<dbReference type="FunFam" id="3.90.640.10:FF:000036">
    <property type="entry name" value="Actin-like protein ARP6"/>
    <property type="match status" value="1"/>
</dbReference>
<proteinExistence type="inferred from homology"/>
<reference evidence="3" key="1">
    <citation type="journal article" date="2017" name="Nat. Microbiol.">
        <title>Global analysis of biosynthetic gene clusters reveals vast potential of secondary metabolite production in Penicillium species.</title>
        <authorList>
            <person name="Nielsen J.C."/>
            <person name="Grijseels S."/>
            <person name="Prigent S."/>
            <person name="Ji B."/>
            <person name="Dainat J."/>
            <person name="Nielsen K.F."/>
            <person name="Frisvad J.C."/>
            <person name="Workman M."/>
            <person name="Nielsen J."/>
        </authorList>
    </citation>
    <scope>NUCLEOTIDE SEQUENCE [LARGE SCALE GENOMIC DNA]</scope>
    <source>
        <strain evidence="3">IBT 11843</strain>
    </source>
</reference>
<dbReference type="Gene3D" id="3.30.420.40">
    <property type="match status" value="2"/>
</dbReference>
<dbReference type="InterPro" id="IPR043129">
    <property type="entry name" value="ATPase_NBD"/>
</dbReference>
<dbReference type="OMA" id="FFEEYEC"/>
<name>A0A1V6NV31_PENDC</name>
<accession>A0A1V6NV31</accession>
<dbReference type="CDD" id="cd10210">
    <property type="entry name" value="ASKHA_NBD_Arp6"/>
    <property type="match status" value="1"/>
</dbReference>
<gene>
    <name evidence="2" type="ORF">PENDEC_c034G04100</name>
</gene>
<dbReference type="Pfam" id="PF00022">
    <property type="entry name" value="Actin"/>
    <property type="match status" value="1"/>
</dbReference>